<feature type="non-terminal residue" evidence="1">
    <location>
        <position position="438"/>
    </location>
</feature>
<comment type="caution">
    <text evidence="1">The sequence shown here is derived from an EMBL/GenBank/DDBJ whole genome shotgun (WGS) entry which is preliminary data.</text>
</comment>
<sequence length="438" mass="47793">IYECVCDTHIEVAGGQHRRQALGAVERLLSSSPVTSSPTVGETVMAGIHAYCSELNRSVPLAVFRETVCALPNRHRTPFAAHFALRILRSRETARFHIANTTNKTSTESVVLAMLDVLSVPVVGTETPQVPSGSSPLSMTSMSEGISLDLAHPVFEDMGDRERERERSNLQKGLDTLLSLTEKERVRDRVREGPCWRERAGVGIDNVLDSLVRVHKAWRTLLTAQEYQPESTREIAVDLITPDLAGDSTYPDTDLSHGRISPNTMHMQHLLELMLVRVFRPADLHIQLLRFVQHVLDKGYTAPVATDLTTVLLHTHTLPSPGSLTAPISVAICPPLLLHVTAGHEVGRRHLADVCTLLSSSQVHSSTLQVVRVSGREGEREMGRVCRQVGSGLASGKIVVLYVSAGSVGSVLATSLADLIEAVDARMPKKRGSGRRLP</sequence>
<dbReference type="Proteomes" id="UP000265618">
    <property type="component" value="Unassembled WGS sequence"/>
</dbReference>
<accession>A0A9K3D5I2</accession>
<gene>
    <name evidence="1" type="ORF">KIPB_011345</name>
</gene>
<protein>
    <submittedName>
        <fullName evidence="1">Uncharacterized protein</fullName>
    </submittedName>
</protein>
<organism evidence="1 2">
    <name type="scientific">Kipferlia bialata</name>
    <dbReference type="NCBI Taxonomy" id="797122"/>
    <lineage>
        <taxon>Eukaryota</taxon>
        <taxon>Metamonada</taxon>
        <taxon>Carpediemonas-like organisms</taxon>
        <taxon>Kipferlia</taxon>
    </lineage>
</organism>
<reference evidence="1 2" key="1">
    <citation type="journal article" date="2018" name="PLoS ONE">
        <title>The draft genome of Kipferlia bialata reveals reductive genome evolution in fornicate parasites.</title>
        <authorList>
            <person name="Tanifuji G."/>
            <person name="Takabayashi S."/>
            <person name="Kume K."/>
            <person name="Takagi M."/>
            <person name="Nakayama T."/>
            <person name="Kamikawa R."/>
            <person name="Inagaki Y."/>
            <person name="Hashimoto T."/>
        </authorList>
    </citation>
    <scope>NUCLEOTIDE SEQUENCE [LARGE SCALE GENOMIC DNA]</scope>
    <source>
        <strain evidence="1">NY0173</strain>
    </source>
</reference>
<name>A0A9K3D5I2_9EUKA</name>
<dbReference type="EMBL" id="BDIP01004580">
    <property type="protein sequence ID" value="GIQ88982.1"/>
    <property type="molecule type" value="Genomic_DNA"/>
</dbReference>
<feature type="non-terminal residue" evidence="1">
    <location>
        <position position="1"/>
    </location>
</feature>
<evidence type="ECO:0000313" key="2">
    <source>
        <dbReference type="Proteomes" id="UP000265618"/>
    </source>
</evidence>
<evidence type="ECO:0000313" key="1">
    <source>
        <dbReference type="EMBL" id="GIQ88982.1"/>
    </source>
</evidence>
<dbReference type="AlphaFoldDB" id="A0A9K3D5I2"/>
<keyword evidence="2" id="KW-1185">Reference proteome</keyword>
<proteinExistence type="predicted"/>